<evidence type="ECO:0000256" key="5">
    <source>
        <dbReference type="ARBA" id="ARBA00029447"/>
    </source>
</evidence>
<comment type="subcellular location">
    <subcellularLocation>
        <location evidence="1">Cell membrane</location>
    </subcellularLocation>
</comment>
<comment type="similarity">
    <text evidence="5">Belongs to the methyl-accepting chemotaxis (MCP) protein family.</text>
</comment>
<dbReference type="InterPro" id="IPR004089">
    <property type="entry name" value="MCPsignal_dom"/>
</dbReference>
<dbReference type="Proteomes" id="UP000245634">
    <property type="component" value="Unassembled WGS sequence"/>
</dbReference>
<keyword evidence="8" id="KW-0812">Transmembrane</keyword>
<dbReference type="InterPro" id="IPR007892">
    <property type="entry name" value="CHASE4"/>
</dbReference>
<proteinExistence type="inferred from homology"/>
<reference evidence="11 12" key="1">
    <citation type="submission" date="2018-05" db="EMBL/GenBank/DDBJ databases">
        <title>Genomic Encyclopedia of Type Strains, Phase IV (KMG-IV): sequencing the most valuable type-strain genomes for metagenomic binning, comparative biology and taxonomic classification.</title>
        <authorList>
            <person name="Goeker M."/>
        </authorList>
    </citation>
    <scope>NUCLEOTIDE SEQUENCE [LARGE SCALE GENOMIC DNA]</scope>
    <source>
        <strain evidence="11 12">DSM 18773</strain>
    </source>
</reference>
<dbReference type="SMART" id="SM00304">
    <property type="entry name" value="HAMP"/>
    <property type="match status" value="1"/>
</dbReference>
<protein>
    <submittedName>
        <fullName evidence="11">Methyl-accepting chemotaxis protein</fullName>
    </submittedName>
</protein>
<dbReference type="Gene3D" id="6.10.340.10">
    <property type="match status" value="1"/>
</dbReference>
<dbReference type="CDD" id="cd06225">
    <property type="entry name" value="HAMP"/>
    <property type="match status" value="1"/>
</dbReference>
<evidence type="ECO:0000259" key="10">
    <source>
        <dbReference type="PROSITE" id="PS50885"/>
    </source>
</evidence>
<evidence type="ECO:0000313" key="12">
    <source>
        <dbReference type="Proteomes" id="UP000245634"/>
    </source>
</evidence>
<comment type="caution">
    <text evidence="11">The sequence shown here is derived from an EMBL/GenBank/DDBJ whole genome shotgun (WGS) entry which is preliminary data.</text>
</comment>
<dbReference type="PANTHER" id="PTHR32089">
    <property type="entry name" value="METHYL-ACCEPTING CHEMOTAXIS PROTEIN MCPB"/>
    <property type="match status" value="1"/>
</dbReference>
<evidence type="ECO:0000256" key="6">
    <source>
        <dbReference type="PROSITE-ProRule" id="PRU00284"/>
    </source>
</evidence>
<keyword evidence="2" id="KW-1003">Cell membrane</keyword>
<dbReference type="GO" id="GO:0005886">
    <property type="term" value="C:plasma membrane"/>
    <property type="evidence" value="ECO:0007669"/>
    <property type="project" value="UniProtKB-SubCell"/>
</dbReference>
<dbReference type="EMBL" id="QGGL01000011">
    <property type="protein sequence ID" value="PWK11311.1"/>
    <property type="molecule type" value="Genomic_DNA"/>
</dbReference>
<evidence type="ECO:0000256" key="2">
    <source>
        <dbReference type="ARBA" id="ARBA00022475"/>
    </source>
</evidence>
<dbReference type="SMART" id="SM00283">
    <property type="entry name" value="MA"/>
    <property type="match status" value="1"/>
</dbReference>
<dbReference type="OrthoDB" id="2379189at2"/>
<evidence type="ECO:0000256" key="4">
    <source>
        <dbReference type="ARBA" id="ARBA00023224"/>
    </source>
</evidence>
<accession>A0A316DTT7</accession>
<feature type="domain" description="HAMP" evidence="10">
    <location>
        <begin position="297"/>
        <end position="355"/>
    </location>
</feature>
<evidence type="ECO:0000256" key="7">
    <source>
        <dbReference type="SAM" id="Coils"/>
    </source>
</evidence>
<keyword evidence="4 6" id="KW-0807">Transducer</keyword>
<dbReference type="RefSeq" id="WP_109689871.1">
    <property type="nucleotide sequence ID" value="NZ_QGGL01000011.1"/>
</dbReference>
<dbReference type="PROSITE" id="PS50885">
    <property type="entry name" value="HAMP"/>
    <property type="match status" value="1"/>
</dbReference>
<dbReference type="InterPro" id="IPR003660">
    <property type="entry name" value="HAMP_dom"/>
</dbReference>
<keyword evidence="7" id="KW-0175">Coiled coil</keyword>
<organism evidence="11 12">
    <name type="scientific">Tumebacillus permanentifrigoris</name>
    <dbReference type="NCBI Taxonomy" id="378543"/>
    <lineage>
        <taxon>Bacteria</taxon>
        <taxon>Bacillati</taxon>
        <taxon>Bacillota</taxon>
        <taxon>Bacilli</taxon>
        <taxon>Bacillales</taxon>
        <taxon>Alicyclobacillaceae</taxon>
        <taxon>Tumebacillus</taxon>
    </lineage>
</organism>
<dbReference type="Pfam" id="PF00015">
    <property type="entry name" value="MCPsignal"/>
    <property type="match status" value="1"/>
</dbReference>
<feature type="transmembrane region" description="Helical" evidence="8">
    <location>
        <begin position="277"/>
        <end position="296"/>
    </location>
</feature>
<name>A0A316DTT7_9BACL</name>
<dbReference type="Gene3D" id="1.10.287.950">
    <property type="entry name" value="Methyl-accepting chemotaxis protein"/>
    <property type="match status" value="1"/>
</dbReference>
<dbReference type="AlphaFoldDB" id="A0A316DTT7"/>
<feature type="coiled-coil region" evidence="7">
    <location>
        <begin position="396"/>
        <end position="423"/>
    </location>
</feature>
<dbReference type="GO" id="GO:0007165">
    <property type="term" value="P:signal transduction"/>
    <property type="evidence" value="ECO:0007669"/>
    <property type="project" value="UniProtKB-KW"/>
</dbReference>
<keyword evidence="12" id="KW-1185">Reference proteome</keyword>
<keyword evidence="3 8" id="KW-0472">Membrane</keyword>
<dbReference type="Pfam" id="PF05228">
    <property type="entry name" value="CHASE4"/>
    <property type="match status" value="1"/>
</dbReference>
<evidence type="ECO:0000259" key="9">
    <source>
        <dbReference type="PROSITE" id="PS50111"/>
    </source>
</evidence>
<gene>
    <name evidence="11" type="ORF">C7459_111106</name>
</gene>
<keyword evidence="8" id="KW-1133">Transmembrane helix</keyword>
<evidence type="ECO:0000256" key="8">
    <source>
        <dbReference type="SAM" id="Phobius"/>
    </source>
</evidence>
<evidence type="ECO:0000256" key="1">
    <source>
        <dbReference type="ARBA" id="ARBA00004236"/>
    </source>
</evidence>
<sequence>MKFSITTKIILTIFSLLILPMVATGSWIYLGINQSYSQMEQERGVGNLQSANEMMHYMGENWESLVKTNAYWADLHTAVAQGDRDWIANNVLNVMDSNKSLVGAYLTDLQGTLILKRENEPIGFDAQLAKAALALGADRTRTGLMQTDQGLMLVGIAKVTDEQGEAKPNAMLFFLQRVDEPFLKQVNLVTHAQIMLYDGHQVVSTYEGFQKAEAPDLFAQVRGQRAPLTLSQVTDEGQETQTLGPLTDLFGDTIGFLGTQTLSETGKQIRNDLLQRAGLGGIILLALGGIVAFSLYNRLSRPLARLSGEMVRVAAGDLTENAEMRKLSQTSSRDEMGEIVRSFLAMTEGLKHLVSVLHVESNALSDRSREFAASTEEAKSTLHMIAASSADVTMLVDRTFEQVEQASVQLHALEAQAQNIARNSEQAVLAAEQMRESAGVGQSQMERSISTMRDVESSSAENEQRVVQLQAVAQSIHEIVDDIKAIAKQTGMLALNASIEAARAGEQGRGFAIVAQEVAKLSDQSRTATEQVESLVKRIRASVVDVCETSGELRERLGVGVEQVQSTSQAFAEILQHVGSVEQQIREIRDEAGLQEASTVTGVNAVDAVREMASEMVASVTDAAQASEESLQTMQVITENSNQLAELAEELREGISKFRLK</sequence>
<evidence type="ECO:0000256" key="3">
    <source>
        <dbReference type="ARBA" id="ARBA00023136"/>
    </source>
</evidence>
<dbReference type="SUPFAM" id="SSF58104">
    <property type="entry name" value="Methyl-accepting chemotaxis protein (MCP) signaling domain"/>
    <property type="match status" value="1"/>
</dbReference>
<dbReference type="PANTHER" id="PTHR32089:SF112">
    <property type="entry name" value="LYSOZYME-LIKE PROTEIN-RELATED"/>
    <property type="match status" value="1"/>
</dbReference>
<evidence type="ECO:0000313" key="11">
    <source>
        <dbReference type="EMBL" id="PWK11311.1"/>
    </source>
</evidence>
<feature type="domain" description="Methyl-accepting transducer" evidence="9">
    <location>
        <begin position="374"/>
        <end position="638"/>
    </location>
</feature>
<dbReference type="PROSITE" id="PS50111">
    <property type="entry name" value="CHEMOTAXIS_TRANSDUC_2"/>
    <property type="match status" value="1"/>
</dbReference>
<dbReference type="Pfam" id="PF00672">
    <property type="entry name" value="HAMP"/>
    <property type="match status" value="1"/>
</dbReference>